<dbReference type="GeneID" id="71991575"/>
<dbReference type="AlphaFoldDB" id="A0A9Q8UUG6"/>
<sequence>MSCMAPRFRKIFFPWLSSLRSRWRGRGGEHMSMLRSPKKDSSGPCREALPLLSLSHTVALLSIQRSHILFCTNLHHTRTALFVTMAKRELTHDSPDTQELEPQDGSAQYYEYYYQDPDYDGDDRHLPNISSAAEGIDTSSDFVLCNYSWPEVQRLGMRASVVADGDVHISLSPEEEDTIVLSSTLLKASHPFWKASLRDRWLPQKTVTGTNIKRLELEFLSRRESILVGKTAITAPHRRHAMFLDTQNEYYRDCLRYSCGDFDEGALSQHVDWTAFIKATINAHKIGFAILCGHPLKAWTGHPFGLSDDWIMFPDTPTLVILRLLD</sequence>
<dbReference type="KEGG" id="ffu:CLAFUR5_11697"/>
<evidence type="ECO:0000313" key="1">
    <source>
        <dbReference type="EMBL" id="UJO22916.1"/>
    </source>
</evidence>
<dbReference type="OrthoDB" id="3969090at2759"/>
<gene>
    <name evidence="1" type="ORF">CLAFUR5_11697</name>
</gene>
<organism evidence="1 2">
    <name type="scientific">Passalora fulva</name>
    <name type="common">Tomato leaf mold</name>
    <name type="synonym">Cladosporium fulvum</name>
    <dbReference type="NCBI Taxonomy" id="5499"/>
    <lineage>
        <taxon>Eukaryota</taxon>
        <taxon>Fungi</taxon>
        <taxon>Dikarya</taxon>
        <taxon>Ascomycota</taxon>
        <taxon>Pezizomycotina</taxon>
        <taxon>Dothideomycetes</taxon>
        <taxon>Dothideomycetidae</taxon>
        <taxon>Mycosphaerellales</taxon>
        <taxon>Mycosphaerellaceae</taxon>
        <taxon>Fulvia</taxon>
    </lineage>
</organism>
<dbReference type="EMBL" id="CP090172">
    <property type="protein sequence ID" value="UJO22916.1"/>
    <property type="molecule type" value="Genomic_DNA"/>
</dbReference>
<protein>
    <submittedName>
        <fullName evidence="1">Uncharacterized protein</fullName>
    </submittedName>
</protein>
<accession>A0A9Q8UUG6</accession>
<evidence type="ECO:0000313" key="2">
    <source>
        <dbReference type="Proteomes" id="UP000756132"/>
    </source>
</evidence>
<dbReference type="Proteomes" id="UP000756132">
    <property type="component" value="Chromosome 10"/>
</dbReference>
<proteinExistence type="predicted"/>
<reference evidence="1" key="1">
    <citation type="submission" date="2021-12" db="EMBL/GenBank/DDBJ databases">
        <authorList>
            <person name="Zaccaron A."/>
            <person name="Stergiopoulos I."/>
        </authorList>
    </citation>
    <scope>NUCLEOTIDE SEQUENCE</scope>
    <source>
        <strain evidence="1">Race5_Kim</strain>
    </source>
</reference>
<keyword evidence="2" id="KW-1185">Reference proteome</keyword>
<reference evidence="1" key="2">
    <citation type="journal article" date="2022" name="Microb. Genom.">
        <title>A chromosome-scale genome assembly of the tomato pathogen Cladosporium fulvum reveals a compartmentalized genome architecture and the presence of a dispensable chromosome.</title>
        <authorList>
            <person name="Zaccaron A.Z."/>
            <person name="Chen L.H."/>
            <person name="Samaras A."/>
            <person name="Stergiopoulos I."/>
        </authorList>
    </citation>
    <scope>NUCLEOTIDE SEQUENCE</scope>
    <source>
        <strain evidence="1">Race5_Kim</strain>
    </source>
</reference>
<dbReference type="RefSeq" id="XP_047767282.1">
    <property type="nucleotide sequence ID" value="XM_047910845.1"/>
</dbReference>
<name>A0A9Q8UUG6_PASFU</name>